<dbReference type="SUPFAM" id="SSF54001">
    <property type="entry name" value="Cysteine proteinases"/>
    <property type="match status" value="1"/>
</dbReference>
<dbReference type="Gene3D" id="3.90.70.10">
    <property type="entry name" value="Cysteine proteinases"/>
    <property type="match status" value="1"/>
</dbReference>
<dbReference type="InterPro" id="IPR013201">
    <property type="entry name" value="Prot_inhib_I29"/>
</dbReference>
<evidence type="ECO:0000259" key="2">
    <source>
        <dbReference type="SMART" id="SM00848"/>
    </source>
</evidence>
<dbReference type="SMART" id="SM00848">
    <property type="entry name" value="Inhibitor_I29"/>
    <property type="match status" value="1"/>
</dbReference>
<evidence type="ECO:0000256" key="1">
    <source>
        <dbReference type="SAM" id="SignalP"/>
    </source>
</evidence>
<evidence type="ECO:0000313" key="3">
    <source>
        <dbReference type="EMBL" id="TFJ81233.1"/>
    </source>
</evidence>
<dbReference type="InterPro" id="IPR038765">
    <property type="entry name" value="Papain-like_cys_pep_sf"/>
</dbReference>
<organism evidence="3 4">
    <name type="scientific">Nannochloropsis salina CCMP1776</name>
    <dbReference type="NCBI Taxonomy" id="1027361"/>
    <lineage>
        <taxon>Eukaryota</taxon>
        <taxon>Sar</taxon>
        <taxon>Stramenopiles</taxon>
        <taxon>Ochrophyta</taxon>
        <taxon>Eustigmatophyceae</taxon>
        <taxon>Eustigmatales</taxon>
        <taxon>Monodopsidaceae</taxon>
        <taxon>Microchloropsis</taxon>
        <taxon>Microchloropsis salina</taxon>
    </lineage>
</organism>
<dbReference type="AlphaFoldDB" id="A0A4D9CUR8"/>
<comment type="caution">
    <text evidence="3">The sequence shown here is derived from an EMBL/GenBank/DDBJ whole genome shotgun (WGS) entry which is preliminary data.</text>
</comment>
<reference evidence="3 4" key="1">
    <citation type="submission" date="2019-01" db="EMBL/GenBank/DDBJ databases">
        <title>Nuclear Genome Assembly of the Microalgal Biofuel strain Nannochloropsis salina CCMP1776.</title>
        <authorList>
            <person name="Hovde B."/>
        </authorList>
    </citation>
    <scope>NUCLEOTIDE SEQUENCE [LARGE SCALE GENOMIC DNA]</scope>
    <source>
        <strain evidence="3 4">CCMP1776</strain>
    </source>
</reference>
<dbReference type="Proteomes" id="UP000355283">
    <property type="component" value="Unassembled WGS sequence"/>
</dbReference>
<sequence length="172" mass="19840">MRVILSLLLLAVATTTTTSALRHPLKHYEEKFRAWIQAYKVRINEGHEWRHRLHIFADNDDYIHEHNTHANASTSYLLGHNEYSHLTLDEFHARFQLGKYARRSGKSLLLTSHATARRQQEEEGERRYMQRQARLRPALSPALPPVLLGLPKEVDWVESGIITPVKNQGACG</sequence>
<keyword evidence="4" id="KW-1185">Reference proteome</keyword>
<dbReference type="EMBL" id="SDOX01000131">
    <property type="protein sequence ID" value="TFJ81233.1"/>
    <property type="molecule type" value="Genomic_DNA"/>
</dbReference>
<protein>
    <recommendedName>
        <fullName evidence="2">Cathepsin propeptide inhibitor domain-containing protein</fullName>
    </recommendedName>
</protein>
<feature type="chain" id="PRO_5020040658" description="Cathepsin propeptide inhibitor domain-containing protein" evidence="1">
    <location>
        <begin position="21"/>
        <end position="172"/>
    </location>
</feature>
<accession>A0A4D9CUR8</accession>
<keyword evidence="1" id="KW-0732">Signal</keyword>
<feature type="signal peptide" evidence="1">
    <location>
        <begin position="1"/>
        <end position="20"/>
    </location>
</feature>
<feature type="domain" description="Cathepsin propeptide inhibitor" evidence="2">
    <location>
        <begin position="32"/>
        <end position="91"/>
    </location>
</feature>
<name>A0A4D9CUR8_9STRA</name>
<dbReference type="Pfam" id="PF08246">
    <property type="entry name" value="Inhibitor_I29"/>
    <property type="match status" value="1"/>
</dbReference>
<proteinExistence type="predicted"/>
<gene>
    <name evidence="3" type="ORF">NSK_007450</name>
</gene>
<dbReference type="OrthoDB" id="10253408at2759"/>
<evidence type="ECO:0000313" key="4">
    <source>
        <dbReference type="Proteomes" id="UP000355283"/>
    </source>
</evidence>